<evidence type="ECO:0000313" key="10">
    <source>
        <dbReference type="Proteomes" id="UP000186905"/>
    </source>
</evidence>
<protein>
    <recommendedName>
        <fullName evidence="8">Cytochrome c domain-containing protein</fullName>
    </recommendedName>
</protein>
<accession>A0A1Q9GEG4</accession>
<dbReference type="Pfam" id="PF03150">
    <property type="entry name" value="CCP_MauG"/>
    <property type="match status" value="1"/>
</dbReference>
<comment type="subcellular location">
    <subcellularLocation>
        <location evidence="1">Cell envelope</location>
    </subcellularLocation>
</comment>
<gene>
    <name evidence="9" type="ORF">BIT28_06205</name>
</gene>
<evidence type="ECO:0000256" key="2">
    <source>
        <dbReference type="ARBA" id="ARBA00022617"/>
    </source>
</evidence>
<feature type="signal peptide" evidence="7">
    <location>
        <begin position="1"/>
        <end position="29"/>
    </location>
</feature>
<dbReference type="PANTHER" id="PTHR30600">
    <property type="entry name" value="CYTOCHROME C PEROXIDASE-RELATED"/>
    <property type="match status" value="1"/>
</dbReference>
<name>A0A1Q9GEG4_9GAMM</name>
<evidence type="ECO:0000256" key="4">
    <source>
        <dbReference type="ARBA" id="ARBA00023002"/>
    </source>
</evidence>
<keyword evidence="3 6" id="KW-0479">Metal-binding</keyword>
<dbReference type="GO" id="GO:0004130">
    <property type="term" value="F:cytochrome-c peroxidase activity"/>
    <property type="evidence" value="ECO:0007669"/>
    <property type="project" value="TreeGrafter"/>
</dbReference>
<evidence type="ECO:0000256" key="6">
    <source>
        <dbReference type="PROSITE-ProRule" id="PRU00433"/>
    </source>
</evidence>
<dbReference type="SUPFAM" id="SSF46626">
    <property type="entry name" value="Cytochrome c"/>
    <property type="match status" value="2"/>
</dbReference>
<organism evidence="9 10">
    <name type="scientific">Photobacterium proteolyticum</name>
    <dbReference type="NCBI Taxonomy" id="1903952"/>
    <lineage>
        <taxon>Bacteria</taxon>
        <taxon>Pseudomonadati</taxon>
        <taxon>Pseudomonadota</taxon>
        <taxon>Gammaproteobacteria</taxon>
        <taxon>Vibrionales</taxon>
        <taxon>Vibrionaceae</taxon>
        <taxon>Photobacterium</taxon>
    </lineage>
</organism>
<keyword evidence="10" id="KW-1185">Reference proteome</keyword>
<evidence type="ECO:0000256" key="7">
    <source>
        <dbReference type="SAM" id="SignalP"/>
    </source>
</evidence>
<dbReference type="GO" id="GO:0020037">
    <property type="term" value="F:heme binding"/>
    <property type="evidence" value="ECO:0007669"/>
    <property type="project" value="InterPro"/>
</dbReference>
<keyword evidence="4" id="KW-0560">Oxidoreductase</keyword>
<dbReference type="InterPro" id="IPR009056">
    <property type="entry name" value="Cyt_c-like_dom"/>
</dbReference>
<evidence type="ECO:0000256" key="1">
    <source>
        <dbReference type="ARBA" id="ARBA00004196"/>
    </source>
</evidence>
<keyword evidence="2 6" id="KW-0349">Heme</keyword>
<dbReference type="Gene3D" id="1.10.760.10">
    <property type="entry name" value="Cytochrome c-like domain"/>
    <property type="match status" value="2"/>
</dbReference>
<dbReference type="Proteomes" id="UP000186905">
    <property type="component" value="Unassembled WGS sequence"/>
</dbReference>
<dbReference type="PROSITE" id="PS51007">
    <property type="entry name" value="CYTC"/>
    <property type="match status" value="1"/>
</dbReference>
<evidence type="ECO:0000259" key="8">
    <source>
        <dbReference type="PROSITE" id="PS51007"/>
    </source>
</evidence>
<dbReference type="GO" id="GO:0009055">
    <property type="term" value="F:electron transfer activity"/>
    <property type="evidence" value="ECO:0007669"/>
    <property type="project" value="InterPro"/>
</dbReference>
<dbReference type="InterPro" id="IPR036909">
    <property type="entry name" value="Cyt_c-like_dom_sf"/>
</dbReference>
<feature type="chain" id="PRO_5012660860" description="Cytochrome c domain-containing protein" evidence="7">
    <location>
        <begin position="30"/>
        <end position="859"/>
    </location>
</feature>
<evidence type="ECO:0000256" key="5">
    <source>
        <dbReference type="ARBA" id="ARBA00023004"/>
    </source>
</evidence>
<dbReference type="GO" id="GO:0030313">
    <property type="term" value="C:cell envelope"/>
    <property type="evidence" value="ECO:0007669"/>
    <property type="project" value="UniProtKB-SubCell"/>
</dbReference>
<keyword evidence="5 6" id="KW-0408">Iron</keyword>
<dbReference type="InterPro" id="IPR004852">
    <property type="entry name" value="Di-haem_cyt_c_peroxidsae"/>
</dbReference>
<dbReference type="InterPro" id="IPR051395">
    <property type="entry name" value="Cytochrome_c_Peroxidase/MauG"/>
</dbReference>
<keyword evidence="7" id="KW-0732">Signal</keyword>
<dbReference type="GO" id="GO:0046872">
    <property type="term" value="F:metal ion binding"/>
    <property type="evidence" value="ECO:0007669"/>
    <property type="project" value="UniProtKB-KW"/>
</dbReference>
<dbReference type="OrthoDB" id="9805202at2"/>
<dbReference type="STRING" id="1903952.BIT28_06205"/>
<feature type="domain" description="Cytochrome c" evidence="8">
    <location>
        <begin position="611"/>
        <end position="793"/>
    </location>
</feature>
<evidence type="ECO:0000313" key="9">
    <source>
        <dbReference type="EMBL" id="OLQ72782.1"/>
    </source>
</evidence>
<dbReference type="EMBL" id="MJIL01000090">
    <property type="protein sequence ID" value="OLQ72782.1"/>
    <property type="molecule type" value="Genomic_DNA"/>
</dbReference>
<dbReference type="AlphaFoldDB" id="A0A1Q9GEG4"/>
<comment type="caution">
    <text evidence="9">The sequence shown here is derived from an EMBL/GenBank/DDBJ whole genome shotgun (WGS) entry which is preliminary data.</text>
</comment>
<proteinExistence type="predicted"/>
<evidence type="ECO:0000256" key="3">
    <source>
        <dbReference type="ARBA" id="ARBA00022723"/>
    </source>
</evidence>
<sequence length="859" mass="94496">MRAKTKRYQKLAALPFIVAFSLASSVASANIEAEMQLALEEQGLDYQSLLAHHQTEQEAIRQALIEAKRERPLNRELVSSLQKQKSELRKSHRTEVKLLKRLQQRDLSEIRMAIQRSGGTGEEPEPDHEFNTLLELVSGVELTDENGIPVGGEAGIAVFGDKMDVEVALGGLSSARDVSSIELTHCSTGEVYLSLPPRELLGEVVIGPEIPPQIPDVNVGPLEPTPMYSLVKLNQPITNAMLLALESGDMCAPVVMASHEESHPEGALTGSFIDHLRFEALEYLLDPSLLPEPRIVDRQFNTLGTISDLVVKDQHALEKLGKAFFWDTQVGSDNKVACATCHNLAGVDWRTKNQFASGPGNQEVSLEDFPVDRVLGSQGVLKAEFVDIDPNQPGSDVCNDLDGDFRQVSSRNAPTVVDAAFSTFQFWDGRAHRFFNGENPLGPVDINAGVYKVNGSGYVEKDTNFLVDFASLASQAVGPAESHVEMACGPENRSRYFPQLATKLLDSRVKPLGLQKVHSDDSLLGGLANGTAGLNTSYESMIKNAFRDEYWDSAAPISLQHPVTNEWEDYSMMEANFAFIFGMAVQAYERTLLSGESKFDKFARGEVELTEDEEEGFNRFLSGGTRCNECHDGPLFTTATLEFQLVEPIEAMRMVNSVDNGLYDSGFYNVGIRPAEEDLGRGRQDLPGPIALSSQSNAGNDMLWPNLPLVSADEGKASVKGHMKTPTLRNIELTAPYFHNGKYLTLEDVVAFYARGSDFPNSEDLDPGVRVIGQLIGKPERQAKIAAWMRTLTDERIRYRSAPFDHPELPIPNGHKMENGQIIDDIVTLEATGKDGTTDIFATFFERVGGTIPEISEDD</sequence>
<reference evidence="9 10" key="1">
    <citation type="submission" date="2016-09" db="EMBL/GenBank/DDBJ databases">
        <title>Photobacterium proteolyticum sp. nov. a protease producing bacterium isolated from ocean sediments of Laizhou Bay.</title>
        <authorList>
            <person name="Li Y."/>
        </authorList>
    </citation>
    <scope>NUCLEOTIDE SEQUENCE [LARGE SCALE GENOMIC DNA]</scope>
    <source>
        <strain evidence="9 10">13-12</strain>
    </source>
</reference>